<dbReference type="AlphaFoldDB" id="A0A5B7GDU7"/>
<reference evidence="1 2" key="1">
    <citation type="submission" date="2019-05" db="EMBL/GenBank/DDBJ databases">
        <title>Another draft genome of Portunus trituberculatus and its Hox gene families provides insights of decapod evolution.</title>
        <authorList>
            <person name="Jeong J.-H."/>
            <person name="Song I."/>
            <person name="Kim S."/>
            <person name="Choi T."/>
            <person name="Kim D."/>
            <person name="Ryu S."/>
            <person name="Kim W."/>
        </authorList>
    </citation>
    <scope>NUCLEOTIDE SEQUENCE [LARGE SCALE GENOMIC DNA]</scope>
    <source>
        <tissue evidence="1">Muscle</tissue>
    </source>
</reference>
<proteinExistence type="predicted"/>
<dbReference type="Proteomes" id="UP000324222">
    <property type="component" value="Unassembled WGS sequence"/>
</dbReference>
<organism evidence="1 2">
    <name type="scientific">Portunus trituberculatus</name>
    <name type="common">Swimming crab</name>
    <name type="synonym">Neptunus trituberculatus</name>
    <dbReference type="NCBI Taxonomy" id="210409"/>
    <lineage>
        <taxon>Eukaryota</taxon>
        <taxon>Metazoa</taxon>
        <taxon>Ecdysozoa</taxon>
        <taxon>Arthropoda</taxon>
        <taxon>Crustacea</taxon>
        <taxon>Multicrustacea</taxon>
        <taxon>Malacostraca</taxon>
        <taxon>Eumalacostraca</taxon>
        <taxon>Eucarida</taxon>
        <taxon>Decapoda</taxon>
        <taxon>Pleocyemata</taxon>
        <taxon>Brachyura</taxon>
        <taxon>Eubrachyura</taxon>
        <taxon>Portunoidea</taxon>
        <taxon>Portunidae</taxon>
        <taxon>Portuninae</taxon>
        <taxon>Portunus</taxon>
    </lineage>
</organism>
<evidence type="ECO:0000313" key="1">
    <source>
        <dbReference type="EMBL" id="MPC55769.1"/>
    </source>
</evidence>
<name>A0A5B7GDU7_PORTR</name>
<keyword evidence="2" id="KW-1185">Reference proteome</keyword>
<gene>
    <name evidence="1" type="ORF">E2C01_049714</name>
</gene>
<dbReference type="EMBL" id="VSRR010013421">
    <property type="protein sequence ID" value="MPC55769.1"/>
    <property type="molecule type" value="Genomic_DNA"/>
</dbReference>
<evidence type="ECO:0000313" key="2">
    <source>
        <dbReference type="Proteomes" id="UP000324222"/>
    </source>
</evidence>
<sequence length="133" mass="14801">MHENIILTTAVAQLAERGRKRPRSLCLQPRVWIIDYQRMYRATLSRLPLALSQLSRLPLTLSQSRVCLAVKSASQCLWHSRLTLELLCVLIQRVNSFLCSHPRCLASFAITMASTSGSGGGGLILVKVPMLQL</sequence>
<accession>A0A5B7GDU7</accession>
<protein>
    <submittedName>
        <fullName evidence="1">Uncharacterized protein</fullName>
    </submittedName>
</protein>
<comment type="caution">
    <text evidence="1">The sequence shown here is derived from an EMBL/GenBank/DDBJ whole genome shotgun (WGS) entry which is preliminary data.</text>
</comment>